<dbReference type="KEGG" id="aez:C3E78_03565"/>
<keyword evidence="3" id="KW-0812">Transmembrane</keyword>
<evidence type="ECO:0000256" key="6">
    <source>
        <dbReference type="ARBA" id="ARBA00023136"/>
    </source>
</evidence>
<dbReference type="RefSeq" id="WP_108577016.1">
    <property type="nucleotide sequence ID" value="NZ_CP026952.1"/>
</dbReference>
<evidence type="ECO:0000256" key="4">
    <source>
        <dbReference type="ARBA" id="ARBA00022737"/>
    </source>
</evidence>
<proteinExistence type="predicted"/>
<dbReference type="Proteomes" id="UP000244384">
    <property type="component" value="Chromosome"/>
</dbReference>
<dbReference type="AlphaFoldDB" id="A0A2S0WJG0"/>
<keyword evidence="5" id="KW-1133">Transmembrane helix</keyword>
<accession>A0A5F2ERJ5</accession>
<dbReference type="PROSITE" id="PS51846">
    <property type="entry name" value="CNNM"/>
    <property type="match status" value="1"/>
</dbReference>
<gene>
    <name evidence="7" type="ORF">C3E78_03565</name>
</gene>
<protein>
    <submittedName>
        <fullName evidence="7">Uncharacterized protein</fullName>
    </submittedName>
</protein>
<dbReference type="OrthoDB" id="110231at2"/>
<dbReference type="PANTHER" id="PTHR43099:SF5">
    <property type="entry name" value="HLYC_CORC FAMILY TRANSPORTER"/>
    <property type="match status" value="1"/>
</dbReference>
<dbReference type="Pfam" id="PF01595">
    <property type="entry name" value="CNNM"/>
    <property type="match status" value="1"/>
</dbReference>
<dbReference type="PANTHER" id="PTHR43099">
    <property type="entry name" value="UPF0053 PROTEIN YRKA"/>
    <property type="match status" value="1"/>
</dbReference>
<organism evidence="7 8">
    <name type="scientific">Aeromicrobium chenweiae</name>
    <dbReference type="NCBI Taxonomy" id="2079793"/>
    <lineage>
        <taxon>Bacteria</taxon>
        <taxon>Bacillati</taxon>
        <taxon>Actinomycetota</taxon>
        <taxon>Actinomycetes</taxon>
        <taxon>Propionibacteriales</taxon>
        <taxon>Nocardioidaceae</taxon>
        <taxon>Aeromicrobium</taxon>
    </lineage>
</organism>
<evidence type="ECO:0000256" key="1">
    <source>
        <dbReference type="ARBA" id="ARBA00004651"/>
    </source>
</evidence>
<reference evidence="8" key="1">
    <citation type="submission" date="2018-01" db="EMBL/GenBank/DDBJ databases">
        <authorList>
            <person name="Li J."/>
        </authorList>
    </citation>
    <scope>NUCLEOTIDE SEQUENCE [LARGE SCALE GENOMIC DNA]</scope>
    <source>
        <strain evidence="8">592</strain>
    </source>
</reference>
<dbReference type="InterPro" id="IPR002550">
    <property type="entry name" value="CNNM"/>
</dbReference>
<name>A0A2S0WJG0_9ACTN</name>
<evidence type="ECO:0000256" key="2">
    <source>
        <dbReference type="ARBA" id="ARBA00022475"/>
    </source>
</evidence>
<dbReference type="GO" id="GO:0005886">
    <property type="term" value="C:plasma membrane"/>
    <property type="evidence" value="ECO:0007669"/>
    <property type="project" value="UniProtKB-SubCell"/>
</dbReference>
<keyword evidence="6" id="KW-0472">Membrane</keyword>
<comment type="subcellular location">
    <subcellularLocation>
        <location evidence="1">Cell membrane</location>
        <topology evidence="1">Multi-pass membrane protein</topology>
    </subcellularLocation>
</comment>
<dbReference type="InterPro" id="IPR044751">
    <property type="entry name" value="Ion_transp-like_CBS"/>
</dbReference>
<keyword evidence="4" id="KW-0677">Repeat</keyword>
<evidence type="ECO:0000256" key="3">
    <source>
        <dbReference type="ARBA" id="ARBA00022692"/>
    </source>
</evidence>
<dbReference type="CDD" id="cd04590">
    <property type="entry name" value="CBS_pair_CorC_HlyC_assoc"/>
    <property type="match status" value="1"/>
</dbReference>
<sequence length="350" mass="37135">MSDWGGVALTFVLLALNALFVAAEFALISARRTQLEPRIAAGSRPARMAMRAIESITQVMAAAQLGITICSLGLGAVGEPAVAHLMEPVFEAIGLPDDVVHPVSFVIAMTLVVGAHVVLGEMVPKNLALVGPDRAALVLGPFMLGVVFVLKPFVLLLNGAANLAVRLFRVEPVDEVASTYSHDEVAGLVEESRREGLLDEDEYGLVSGALDFSDGTVDQVLLPRAGLVTIPPSATPVEVERACAETGFSRFPVVDDDGDMTGYLHIKDVLETDERSRQVTIADKWLRPLATVSAGSGLYEALRTMQTRGSHMARVADQSGTVVGVIMLEDVLEELVGEIRSGRPAAGRSS</sequence>
<keyword evidence="2" id="KW-1003">Cell membrane</keyword>
<evidence type="ECO:0000256" key="5">
    <source>
        <dbReference type="ARBA" id="ARBA00022989"/>
    </source>
</evidence>
<dbReference type="InterPro" id="IPR051676">
    <property type="entry name" value="UPF0053_domain"/>
</dbReference>
<dbReference type="PROSITE" id="PS51371">
    <property type="entry name" value="CBS"/>
    <property type="match status" value="2"/>
</dbReference>
<dbReference type="SMART" id="SM00116">
    <property type="entry name" value="CBS"/>
    <property type="match status" value="2"/>
</dbReference>
<dbReference type="EMBL" id="CP026952">
    <property type="protein sequence ID" value="AWB91370.1"/>
    <property type="molecule type" value="Genomic_DNA"/>
</dbReference>
<keyword evidence="8" id="KW-1185">Reference proteome</keyword>
<evidence type="ECO:0000313" key="7">
    <source>
        <dbReference type="EMBL" id="AWB91370.1"/>
    </source>
</evidence>
<dbReference type="InterPro" id="IPR046342">
    <property type="entry name" value="CBS_dom_sf"/>
</dbReference>
<evidence type="ECO:0000313" key="8">
    <source>
        <dbReference type="Proteomes" id="UP000244384"/>
    </source>
</evidence>
<dbReference type="InterPro" id="IPR000644">
    <property type="entry name" value="CBS_dom"/>
</dbReference>
<dbReference type="SUPFAM" id="SSF54631">
    <property type="entry name" value="CBS-domain pair"/>
    <property type="match status" value="1"/>
</dbReference>
<accession>A0A2S0WJG0</accession>
<dbReference type="Gene3D" id="3.10.580.10">
    <property type="entry name" value="CBS-domain"/>
    <property type="match status" value="1"/>
</dbReference>
<dbReference type="Pfam" id="PF00571">
    <property type="entry name" value="CBS"/>
    <property type="match status" value="2"/>
</dbReference>